<proteinExistence type="predicted"/>
<sequence>MTRLRTALAGVTAVAVAFQAIAPLLPDAVARAVSDVLIALAVGSAAVTYLRRVRREATRRARAAVLVGGLAAAGWAIANALFFAYEITGVRSLVTPAVCLSVGAALLLPLGVHLLTPPVPGAERYRRLIDVSAVAGATYAVAWLYLLEPARHRGPGGLSTLFATLATGPELAAAAVALVTMSRNLPTRGGRVPRLLGATSVILAVTGIAGLRNTVDGRQWYSLGVGAGYLLAAGVIAVTCHLPTPRPEPAGTRRMISGGWAILPYVPILLAVAASAAQQIGAGVLPPVLVWVLLATFLLVLLRQFLTVAIVGRLAMTLEANQAELAYQADHDSLTGLPNRSCFHRRGGELLAAHPESSVLLLDLDGFKPVNDALGHAAGDEVLRVVAARLAGVVRPDDLVARLGGDEFVLVLAGEPDAAAARIREAIAAPIAVGGTTVRVGASIGLATARPGAGLETLVREADAAMYAAKAVTKGRRMAEPRPCETSPAIDSAAVYRAHLASGPEAR</sequence>
<reference evidence="3 4" key="1">
    <citation type="submission" date="2024-10" db="EMBL/GenBank/DDBJ databases">
        <title>The Natural Products Discovery Center: Release of the First 8490 Sequenced Strains for Exploring Actinobacteria Biosynthetic Diversity.</title>
        <authorList>
            <person name="Kalkreuter E."/>
            <person name="Kautsar S.A."/>
            <person name="Yang D."/>
            <person name="Bader C.D."/>
            <person name="Teijaro C.N."/>
            <person name="Fluegel L."/>
            <person name="Davis C.M."/>
            <person name="Simpson J.R."/>
            <person name="Lauterbach L."/>
            <person name="Steele A.D."/>
            <person name="Gui C."/>
            <person name="Meng S."/>
            <person name="Li G."/>
            <person name="Viehrig K."/>
            <person name="Ye F."/>
            <person name="Su P."/>
            <person name="Kiefer A.F."/>
            <person name="Nichols A."/>
            <person name="Cepeda A.J."/>
            <person name="Yan W."/>
            <person name="Fan B."/>
            <person name="Jiang Y."/>
            <person name="Adhikari A."/>
            <person name="Zheng C.-J."/>
            <person name="Schuster L."/>
            <person name="Cowan T.M."/>
            <person name="Smanski M.J."/>
            <person name="Chevrette M.G."/>
            <person name="De Carvalho L.P.S."/>
            <person name="Shen B."/>
        </authorList>
    </citation>
    <scope>NUCLEOTIDE SEQUENCE [LARGE SCALE GENOMIC DNA]</scope>
    <source>
        <strain evidence="3 4">NPDC000087</strain>
    </source>
</reference>
<feature type="transmembrane region" description="Helical" evidence="1">
    <location>
        <begin position="158"/>
        <end position="180"/>
    </location>
</feature>
<feature type="transmembrane region" description="Helical" evidence="1">
    <location>
        <begin position="29"/>
        <end position="51"/>
    </location>
</feature>
<dbReference type="PROSITE" id="PS50887">
    <property type="entry name" value="GGDEF"/>
    <property type="match status" value="1"/>
</dbReference>
<keyword evidence="3" id="KW-0808">Transferase</keyword>
<gene>
    <name evidence="3" type="ORF">ACFY35_01130</name>
</gene>
<feature type="transmembrane region" description="Helical" evidence="1">
    <location>
        <begin position="93"/>
        <end position="116"/>
    </location>
</feature>
<dbReference type="CDD" id="cd01949">
    <property type="entry name" value="GGDEF"/>
    <property type="match status" value="1"/>
</dbReference>
<dbReference type="SUPFAM" id="SSF55073">
    <property type="entry name" value="Nucleotide cyclase"/>
    <property type="match status" value="1"/>
</dbReference>
<dbReference type="EC" id="2.7.7.65" evidence="3"/>
<dbReference type="SMART" id="SM00267">
    <property type="entry name" value="GGDEF"/>
    <property type="match status" value="1"/>
</dbReference>
<feature type="transmembrane region" description="Helical" evidence="1">
    <location>
        <begin position="128"/>
        <end position="146"/>
    </location>
</feature>
<dbReference type="InterPro" id="IPR052163">
    <property type="entry name" value="DGC-Regulatory_Protein"/>
</dbReference>
<protein>
    <submittedName>
        <fullName evidence="3">Diguanylate cyclase domain-containing protein</fullName>
        <ecNumber evidence="3">2.7.7.65</ecNumber>
    </submittedName>
</protein>
<keyword evidence="3" id="KW-0548">Nucleotidyltransferase</keyword>
<dbReference type="PANTHER" id="PTHR46663">
    <property type="entry name" value="DIGUANYLATE CYCLASE DGCT-RELATED"/>
    <property type="match status" value="1"/>
</dbReference>
<feature type="transmembrane region" description="Helical" evidence="1">
    <location>
        <begin position="192"/>
        <end position="211"/>
    </location>
</feature>
<dbReference type="InterPro" id="IPR029787">
    <property type="entry name" value="Nucleotide_cyclase"/>
</dbReference>
<dbReference type="PANTHER" id="PTHR46663:SF2">
    <property type="entry name" value="GGDEF DOMAIN-CONTAINING PROTEIN"/>
    <property type="match status" value="1"/>
</dbReference>
<keyword evidence="1" id="KW-0812">Transmembrane</keyword>
<evidence type="ECO:0000256" key="1">
    <source>
        <dbReference type="SAM" id="Phobius"/>
    </source>
</evidence>
<dbReference type="EMBL" id="JBIAZU010000001">
    <property type="protein sequence ID" value="MFF5288009.1"/>
    <property type="molecule type" value="Genomic_DNA"/>
</dbReference>
<feature type="transmembrane region" description="Helical" evidence="1">
    <location>
        <begin position="63"/>
        <end position="87"/>
    </location>
</feature>
<keyword evidence="4" id="KW-1185">Reference proteome</keyword>
<keyword evidence="1" id="KW-1133">Transmembrane helix</keyword>
<evidence type="ECO:0000313" key="4">
    <source>
        <dbReference type="Proteomes" id="UP001602245"/>
    </source>
</evidence>
<organism evidence="3 4">
    <name type="scientific">Paractinoplanes globisporus</name>
    <dbReference type="NCBI Taxonomy" id="113565"/>
    <lineage>
        <taxon>Bacteria</taxon>
        <taxon>Bacillati</taxon>
        <taxon>Actinomycetota</taxon>
        <taxon>Actinomycetes</taxon>
        <taxon>Micromonosporales</taxon>
        <taxon>Micromonosporaceae</taxon>
        <taxon>Paractinoplanes</taxon>
    </lineage>
</organism>
<name>A0ABW6W3X7_9ACTN</name>
<dbReference type="Proteomes" id="UP001602245">
    <property type="component" value="Unassembled WGS sequence"/>
</dbReference>
<evidence type="ECO:0000313" key="3">
    <source>
        <dbReference type="EMBL" id="MFF5288009.1"/>
    </source>
</evidence>
<dbReference type="RefSeq" id="WP_020518442.1">
    <property type="nucleotide sequence ID" value="NZ_JBIAZU010000001.1"/>
</dbReference>
<dbReference type="Gene3D" id="3.30.70.270">
    <property type="match status" value="1"/>
</dbReference>
<feature type="domain" description="GGDEF" evidence="2">
    <location>
        <begin position="355"/>
        <end position="482"/>
    </location>
</feature>
<feature type="transmembrane region" description="Helical" evidence="1">
    <location>
        <begin position="288"/>
        <end position="311"/>
    </location>
</feature>
<dbReference type="Pfam" id="PF00990">
    <property type="entry name" value="GGDEF"/>
    <property type="match status" value="1"/>
</dbReference>
<feature type="transmembrane region" description="Helical" evidence="1">
    <location>
        <begin position="223"/>
        <end position="243"/>
    </location>
</feature>
<dbReference type="InterPro" id="IPR043128">
    <property type="entry name" value="Rev_trsase/Diguanyl_cyclase"/>
</dbReference>
<comment type="caution">
    <text evidence="3">The sequence shown here is derived from an EMBL/GenBank/DDBJ whole genome shotgun (WGS) entry which is preliminary data.</text>
</comment>
<dbReference type="NCBIfam" id="TIGR00254">
    <property type="entry name" value="GGDEF"/>
    <property type="match status" value="1"/>
</dbReference>
<feature type="transmembrane region" description="Helical" evidence="1">
    <location>
        <begin position="255"/>
        <end position="276"/>
    </location>
</feature>
<dbReference type="GO" id="GO:0052621">
    <property type="term" value="F:diguanylate cyclase activity"/>
    <property type="evidence" value="ECO:0007669"/>
    <property type="project" value="UniProtKB-EC"/>
</dbReference>
<evidence type="ECO:0000259" key="2">
    <source>
        <dbReference type="PROSITE" id="PS50887"/>
    </source>
</evidence>
<keyword evidence="1" id="KW-0472">Membrane</keyword>
<accession>A0ABW6W3X7</accession>
<dbReference type="InterPro" id="IPR000160">
    <property type="entry name" value="GGDEF_dom"/>
</dbReference>